<evidence type="ECO:0000313" key="2">
    <source>
        <dbReference type="Proteomes" id="UP000566995"/>
    </source>
</evidence>
<reference evidence="1 2" key="1">
    <citation type="submission" date="2020-08" db="EMBL/GenBank/DDBJ databases">
        <title>Functional genomics of gut bacteria from endangered species of beetles.</title>
        <authorList>
            <person name="Carlos-Shanley C."/>
        </authorList>
    </citation>
    <scope>NUCLEOTIDE SEQUENCE [LARGE SCALE GENOMIC DNA]</scope>
    <source>
        <strain evidence="1 2">S00179</strain>
    </source>
</reference>
<accession>A0A7W7KFV5</accession>
<sequence length="325" mass="36486">MFVYLPPKKITGSGGLNASVTHRLGSAAKITRETPHVLDIEDAGGTTFQIRVPHHQYTRIFVDKLILAFRFHPEWRENYRDFRNELPAVELANPDGTVCCADPKLANYAKALINAGHCPVELFLGDDHPTGRPPRLRFKGEAPAEFMAAGLGADWITIEGELAPAPLNGWNRLLRQNFLLLLDDWSVGELDTTGARYAVRREPLPHLAPLPALSSQAKREHQRQVAQRTSKANKKGMTASFDDMVKLRSGRDKYTNMRLPALRTALEGDSALRELESMYLDPAELQRALRWRLRGLDIPVIARKLEVDQVLESRFNRPPSEESAA</sequence>
<dbReference type="Proteomes" id="UP000566995">
    <property type="component" value="Unassembled WGS sequence"/>
</dbReference>
<evidence type="ECO:0000313" key="1">
    <source>
        <dbReference type="EMBL" id="MBB4861564.1"/>
    </source>
</evidence>
<dbReference type="EMBL" id="JACHLI010000001">
    <property type="protein sequence ID" value="MBB4861564.1"/>
    <property type="molecule type" value="Genomic_DNA"/>
</dbReference>
<protein>
    <submittedName>
        <fullName evidence="1">Uncharacterized protein</fullName>
    </submittedName>
</protein>
<proteinExistence type="predicted"/>
<name>A0A7W7KFV5_PSENT</name>
<organism evidence="1 2">
    <name type="scientific">Pseudomonas nitroreducens</name>
    <dbReference type="NCBI Taxonomy" id="46680"/>
    <lineage>
        <taxon>Bacteria</taxon>
        <taxon>Pseudomonadati</taxon>
        <taxon>Pseudomonadota</taxon>
        <taxon>Gammaproteobacteria</taxon>
        <taxon>Pseudomonadales</taxon>
        <taxon>Pseudomonadaceae</taxon>
        <taxon>Pseudomonas</taxon>
    </lineage>
</organism>
<dbReference type="AlphaFoldDB" id="A0A7W7KFV5"/>
<gene>
    <name evidence="1" type="ORF">HNP46_000375</name>
</gene>
<comment type="caution">
    <text evidence="1">The sequence shown here is derived from an EMBL/GenBank/DDBJ whole genome shotgun (WGS) entry which is preliminary data.</text>
</comment>